<dbReference type="Pfam" id="PF00528">
    <property type="entry name" value="BPD_transp_1"/>
    <property type="match status" value="1"/>
</dbReference>
<name>A0ABS7F3H2_9PROT</name>
<evidence type="ECO:0000313" key="12">
    <source>
        <dbReference type="Proteomes" id="UP001519924"/>
    </source>
</evidence>
<comment type="caution">
    <text evidence="11">The sequence shown here is derived from an EMBL/GenBank/DDBJ whole genome shotgun (WGS) entry which is preliminary data.</text>
</comment>
<dbReference type="PROSITE" id="PS50928">
    <property type="entry name" value="ABC_TM1"/>
    <property type="match status" value="1"/>
</dbReference>
<dbReference type="InterPro" id="IPR000515">
    <property type="entry name" value="MetI-like"/>
</dbReference>
<dbReference type="Proteomes" id="UP001519924">
    <property type="component" value="Unassembled WGS sequence"/>
</dbReference>
<keyword evidence="6" id="KW-0653">Protein transport</keyword>
<accession>A0ABS7F3H2</accession>
<organism evidence="11 12">
    <name type="scientific">Caldovatus aquaticus</name>
    <dbReference type="NCBI Taxonomy" id="2865671"/>
    <lineage>
        <taxon>Bacteria</taxon>
        <taxon>Pseudomonadati</taxon>
        <taxon>Pseudomonadota</taxon>
        <taxon>Alphaproteobacteria</taxon>
        <taxon>Acetobacterales</taxon>
        <taxon>Roseomonadaceae</taxon>
        <taxon>Caldovatus</taxon>
    </lineage>
</organism>
<feature type="domain" description="ABC transmembrane type-1" evidence="10">
    <location>
        <begin position="100"/>
        <end position="290"/>
    </location>
</feature>
<feature type="transmembrane region" description="Helical" evidence="9">
    <location>
        <begin position="41"/>
        <end position="61"/>
    </location>
</feature>
<dbReference type="PANTHER" id="PTHR43386">
    <property type="entry name" value="OLIGOPEPTIDE TRANSPORT SYSTEM PERMEASE PROTEIN APPC"/>
    <property type="match status" value="1"/>
</dbReference>
<protein>
    <submittedName>
        <fullName evidence="11">ABC transporter permease</fullName>
    </submittedName>
</protein>
<dbReference type="Gene3D" id="1.10.3720.10">
    <property type="entry name" value="MetI-like"/>
    <property type="match status" value="1"/>
</dbReference>
<evidence type="ECO:0000256" key="5">
    <source>
        <dbReference type="ARBA" id="ARBA00022856"/>
    </source>
</evidence>
<evidence type="ECO:0000259" key="10">
    <source>
        <dbReference type="PROSITE" id="PS50928"/>
    </source>
</evidence>
<dbReference type="RefSeq" id="WP_220117601.1">
    <property type="nucleotide sequence ID" value="NZ_JAHZUY010000023.1"/>
</dbReference>
<feature type="transmembrane region" description="Helical" evidence="9">
    <location>
        <begin position="149"/>
        <end position="173"/>
    </location>
</feature>
<dbReference type="InterPro" id="IPR035906">
    <property type="entry name" value="MetI-like_sf"/>
</dbReference>
<comment type="subcellular location">
    <subcellularLocation>
        <location evidence="1 9">Cell membrane</location>
        <topology evidence="1 9">Multi-pass membrane protein</topology>
    </subcellularLocation>
</comment>
<sequence length="305" mass="31748">MSAAAPAPEAASAAVASAGQRRRRGIGAALAAFARRSPLSAFWGVVAAAIVLVALAAPLIAPSDPLAANFRQMGRPPSEAAWFGTDQVGRDVLSRVIHGSRVSLTVAFGAVLLGTTLGALWGLASGFFGGRFDLVSQRVIEFMQSFPDLILAMAIAMALGAGTGTVIVAIAITRIPFGGRVIRSVVLSVKEMPFVEAARGLGASKWRLMFRHILPQCVAPYLILATAHLGVAIVIEASLGFLGVGIPPPTPTWGNMLADSLNAGLVPPWWLVLFPGLAITLTVLAFNLLGDGIRDMLDPKLRGSV</sequence>
<dbReference type="InterPro" id="IPR050366">
    <property type="entry name" value="BP-dependent_transpt_permease"/>
</dbReference>
<evidence type="ECO:0000256" key="7">
    <source>
        <dbReference type="ARBA" id="ARBA00022989"/>
    </source>
</evidence>
<proteinExistence type="inferred from homology"/>
<evidence type="ECO:0000256" key="4">
    <source>
        <dbReference type="ARBA" id="ARBA00022692"/>
    </source>
</evidence>
<keyword evidence="7 9" id="KW-1133">Transmembrane helix</keyword>
<keyword evidence="3" id="KW-1003">Cell membrane</keyword>
<evidence type="ECO:0000313" key="11">
    <source>
        <dbReference type="EMBL" id="MBW8269848.1"/>
    </source>
</evidence>
<gene>
    <name evidence="11" type="ORF">K1J50_10145</name>
</gene>
<dbReference type="EMBL" id="JAHZUY010000023">
    <property type="protein sequence ID" value="MBW8269848.1"/>
    <property type="molecule type" value="Genomic_DNA"/>
</dbReference>
<comment type="similarity">
    <text evidence="9">Belongs to the binding-protein-dependent transport system permease family.</text>
</comment>
<evidence type="ECO:0000256" key="1">
    <source>
        <dbReference type="ARBA" id="ARBA00004651"/>
    </source>
</evidence>
<dbReference type="SUPFAM" id="SSF161098">
    <property type="entry name" value="MetI-like"/>
    <property type="match status" value="1"/>
</dbReference>
<keyword evidence="12" id="KW-1185">Reference proteome</keyword>
<keyword evidence="8 9" id="KW-0472">Membrane</keyword>
<evidence type="ECO:0000256" key="6">
    <source>
        <dbReference type="ARBA" id="ARBA00022927"/>
    </source>
</evidence>
<dbReference type="CDD" id="cd06261">
    <property type="entry name" value="TM_PBP2"/>
    <property type="match status" value="1"/>
</dbReference>
<keyword evidence="4 9" id="KW-0812">Transmembrane</keyword>
<keyword evidence="5" id="KW-0571">Peptide transport</keyword>
<evidence type="ECO:0000256" key="2">
    <source>
        <dbReference type="ARBA" id="ARBA00022448"/>
    </source>
</evidence>
<evidence type="ECO:0000256" key="3">
    <source>
        <dbReference type="ARBA" id="ARBA00022475"/>
    </source>
</evidence>
<dbReference type="PANTHER" id="PTHR43386:SF1">
    <property type="entry name" value="D,D-DIPEPTIDE TRANSPORT SYSTEM PERMEASE PROTEIN DDPC-RELATED"/>
    <property type="match status" value="1"/>
</dbReference>
<evidence type="ECO:0000256" key="9">
    <source>
        <dbReference type="RuleBase" id="RU363032"/>
    </source>
</evidence>
<feature type="transmembrane region" description="Helical" evidence="9">
    <location>
        <begin position="104"/>
        <end position="129"/>
    </location>
</feature>
<feature type="transmembrane region" description="Helical" evidence="9">
    <location>
        <begin position="266"/>
        <end position="290"/>
    </location>
</feature>
<evidence type="ECO:0000256" key="8">
    <source>
        <dbReference type="ARBA" id="ARBA00023136"/>
    </source>
</evidence>
<reference evidence="11 12" key="1">
    <citation type="submission" date="2021-08" db="EMBL/GenBank/DDBJ databases">
        <title>Caldovatus sediminis gen. nov., sp. nov., a moderately thermophilic bacterium isolated from a hot spring.</title>
        <authorList>
            <person name="Hu C.-J."/>
            <person name="Li W.-J."/>
            <person name="Xian W.-D."/>
        </authorList>
    </citation>
    <scope>NUCLEOTIDE SEQUENCE [LARGE SCALE GENOMIC DNA]</scope>
    <source>
        <strain evidence="11 12">SYSU G05006</strain>
    </source>
</reference>
<keyword evidence="2 9" id="KW-0813">Transport</keyword>
<feature type="transmembrane region" description="Helical" evidence="9">
    <location>
        <begin position="218"/>
        <end position="246"/>
    </location>
</feature>